<evidence type="ECO:0000313" key="9">
    <source>
        <dbReference type="EMBL" id="EQC31819.1"/>
    </source>
</evidence>
<evidence type="ECO:0000256" key="6">
    <source>
        <dbReference type="ARBA" id="ARBA00022989"/>
    </source>
</evidence>
<reference evidence="9 10" key="1">
    <citation type="submission" date="2012-04" db="EMBL/GenBank/DDBJ databases">
        <title>The Genome Sequence of Saprolegnia declina VS20.</title>
        <authorList>
            <consortium name="The Broad Institute Genome Sequencing Platform"/>
            <person name="Russ C."/>
            <person name="Nusbaum C."/>
            <person name="Tyler B."/>
            <person name="van West P."/>
            <person name="Dieguez-Uribeondo J."/>
            <person name="de Bruijn I."/>
            <person name="Tripathy S."/>
            <person name="Jiang R."/>
            <person name="Young S.K."/>
            <person name="Zeng Q."/>
            <person name="Gargeya S."/>
            <person name="Fitzgerald M."/>
            <person name="Haas B."/>
            <person name="Abouelleil A."/>
            <person name="Alvarado L."/>
            <person name="Arachchi H.M."/>
            <person name="Berlin A."/>
            <person name="Chapman S.B."/>
            <person name="Goldberg J."/>
            <person name="Griggs A."/>
            <person name="Gujja S."/>
            <person name="Hansen M."/>
            <person name="Howarth C."/>
            <person name="Imamovic A."/>
            <person name="Larimer J."/>
            <person name="McCowen C."/>
            <person name="Montmayeur A."/>
            <person name="Murphy C."/>
            <person name="Neiman D."/>
            <person name="Pearson M."/>
            <person name="Priest M."/>
            <person name="Roberts A."/>
            <person name="Saif S."/>
            <person name="Shea T."/>
            <person name="Sisk P."/>
            <person name="Sykes S."/>
            <person name="Wortman J."/>
            <person name="Nusbaum C."/>
            <person name="Birren B."/>
        </authorList>
    </citation>
    <scope>NUCLEOTIDE SEQUENCE [LARGE SCALE GENOMIC DNA]</scope>
    <source>
        <strain evidence="9 10">VS20</strain>
    </source>
</reference>
<feature type="transmembrane region" description="Helical" evidence="8">
    <location>
        <begin position="436"/>
        <end position="457"/>
    </location>
</feature>
<gene>
    <name evidence="9" type="ORF">SDRG_10608</name>
</gene>
<dbReference type="InParanoid" id="T0Q1U7"/>
<dbReference type="AlphaFoldDB" id="T0Q1U7"/>
<keyword evidence="4 8" id="KW-0812">Transmembrane</keyword>
<keyword evidence="7 8" id="KW-0472">Membrane</keyword>
<evidence type="ECO:0000256" key="8">
    <source>
        <dbReference type="SAM" id="Phobius"/>
    </source>
</evidence>
<dbReference type="GeneID" id="19951335"/>
<evidence type="ECO:0000256" key="7">
    <source>
        <dbReference type="ARBA" id="ARBA00023136"/>
    </source>
</evidence>
<evidence type="ECO:0000256" key="5">
    <source>
        <dbReference type="ARBA" id="ARBA00022970"/>
    </source>
</evidence>
<feature type="transmembrane region" description="Helical" evidence="8">
    <location>
        <begin position="244"/>
        <end position="269"/>
    </location>
</feature>
<evidence type="ECO:0000256" key="1">
    <source>
        <dbReference type="ARBA" id="ARBA00004141"/>
    </source>
</evidence>
<name>T0Q1U7_SAPDV</name>
<feature type="transmembrane region" description="Helical" evidence="8">
    <location>
        <begin position="204"/>
        <end position="224"/>
    </location>
</feature>
<organism evidence="9 10">
    <name type="scientific">Saprolegnia diclina (strain VS20)</name>
    <dbReference type="NCBI Taxonomy" id="1156394"/>
    <lineage>
        <taxon>Eukaryota</taxon>
        <taxon>Sar</taxon>
        <taxon>Stramenopiles</taxon>
        <taxon>Oomycota</taxon>
        <taxon>Saprolegniomycetes</taxon>
        <taxon>Saprolegniales</taxon>
        <taxon>Saprolegniaceae</taxon>
        <taxon>Saprolegnia</taxon>
    </lineage>
</organism>
<dbReference type="InterPro" id="IPR036259">
    <property type="entry name" value="MFS_trans_sf"/>
</dbReference>
<feature type="transmembrane region" description="Helical" evidence="8">
    <location>
        <begin position="146"/>
        <end position="164"/>
    </location>
</feature>
<evidence type="ECO:0008006" key="11">
    <source>
        <dbReference type="Google" id="ProtNLM"/>
    </source>
</evidence>
<accession>T0Q1U7</accession>
<dbReference type="PANTHER" id="PTHR20772:SF2">
    <property type="entry name" value="PROTEIN FMP42"/>
    <property type="match status" value="1"/>
</dbReference>
<dbReference type="VEuPathDB" id="FungiDB:SDRG_10608"/>
<dbReference type="EMBL" id="JH767167">
    <property type="protein sequence ID" value="EQC31819.1"/>
    <property type="molecule type" value="Genomic_DNA"/>
</dbReference>
<dbReference type="PANTHER" id="PTHR20772">
    <property type="entry name" value="PROTEIN FMP42"/>
    <property type="match status" value="1"/>
</dbReference>
<keyword evidence="10" id="KW-1185">Reference proteome</keyword>
<evidence type="ECO:0000313" key="10">
    <source>
        <dbReference type="Proteomes" id="UP000030762"/>
    </source>
</evidence>
<feature type="transmembrane region" description="Helical" evidence="8">
    <location>
        <begin position="463"/>
        <end position="485"/>
    </location>
</feature>
<evidence type="ECO:0000256" key="2">
    <source>
        <dbReference type="ARBA" id="ARBA00006595"/>
    </source>
</evidence>
<proteinExistence type="inferred from homology"/>
<keyword evidence="5" id="KW-0029">Amino-acid transport</keyword>
<comment type="subcellular location">
    <subcellularLocation>
        <location evidence="1">Membrane</location>
        <topology evidence="1">Multi-pass membrane protein</topology>
    </subcellularLocation>
</comment>
<dbReference type="RefSeq" id="XP_008614826.1">
    <property type="nucleotide sequence ID" value="XM_008616604.1"/>
</dbReference>
<dbReference type="InterPro" id="IPR052599">
    <property type="entry name" value="SLC43A_AATransporter"/>
</dbReference>
<dbReference type="GO" id="GO:0006865">
    <property type="term" value="P:amino acid transport"/>
    <property type="evidence" value="ECO:0007669"/>
    <property type="project" value="UniProtKB-KW"/>
</dbReference>
<sequence>MSPKLDLRELRSPPRLQLGRSQRSLSTSNLWVSSPIPTTSDALSMQPPPLVLSPPTRPGSYTIDRRVLFCISCVLTTLCSGGLILGFGPFYTTLVAEQQWHELCDSPGVCPEQEIRLQYTYSTSFLLLSAANVVFGLSIDIIGPRVSALLGLLLAMLGNVLVSVGDSSVLNGAGIIVGYGLIGMGGMGLFLSSFQVINLFDAQGIPCSIMSSIFNISAYVYMLLKLPGMTRHHFFEGYAYVHNTLYNMYIIVMSSILVAICFCVCFLIYPAKNIHSAKERVRVPGVSCYIPRPRKPTLLFEGLQRTLQSGDLWHFAFFFGWLSLVFSFTGGAIPSMIAKTAGTDVAKADVYINYVFPLVSNSTFLFAPIVGHCIDTVGFRRVFGGCLLLTQLFLLTLLVPVLEVQLLGFLFMSIAQSSLYSLQFAYIMICYPTRLYGTLQAFITAASFLLCSLNYGINTIAQTYLGGDYTCILLFLGAPTVLLYACQHFVRENIEDEECHLVYEDDAMSPLPRYA</sequence>
<dbReference type="Proteomes" id="UP000030762">
    <property type="component" value="Unassembled WGS sequence"/>
</dbReference>
<dbReference type="OMA" id="RIEMPRI"/>
<keyword evidence="6 8" id="KW-1133">Transmembrane helix</keyword>
<evidence type="ECO:0000256" key="4">
    <source>
        <dbReference type="ARBA" id="ARBA00022692"/>
    </source>
</evidence>
<evidence type="ECO:0000256" key="3">
    <source>
        <dbReference type="ARBA" id="ARBA00022448"/>
    </source>
</evidence>
<dbReference type="GO" id="GO:0016020">
    <property type="term" value="C:membrane"/>
    <property type="evidence" value="ECO:0007669"/>
    <property type="project" value="UniProtKB-SubCell"/>
</dbReference>
<keyword evidence="3" id="KW-0813">Transport</keyword>
<feature type="transmembrane region" description="Helical" evidence="8">
    <location>
        <begin position="350"/>
        <end position="370"/>
    </location>
</feature>
<comment type="similarity">
    <text evidence="2">Belongs to the SLC43A transporter (TC 2.A.1.44) family.</text>
</comment>
<dbReference type="OrthoDB" id="330047at2759"/>
<dbReference type="eggNOG" id="ENOG502RB8C">
    <property type="taxonomic scope" value="Eukaryota"/>
</dbReference>
<feature type="transmembrane region" description="Helical" evidence="8">
    <location>
        <begin position="67"/>
        <end position="91"/>
    </location>
</feature>
<dbReference type="Gene3D" id="1.20.1250.20">
    <property type="entry name" value="MFS general substrate transporter like domains"/>
    <property type="match status" value="1"/>
</dbReference>
<dbReference type="SUPFAM" id="SSF103473">
    <property type="entry name" value="MFS general substrate transporter"/>
    <property type="match status" value="1"/>
</dbReference>
<feature type="transmembrane region" description="Helical" evidence="8">
    <location>
        <begin position="170"/>
        <end position="192"/>
    </location>
</feature>
<protein>
    <recommendedName>
        <fullName evidence="11">Major facilitator superfamily (MFS) profile domain-containing protein</fullName>
    </recommendedName>
</protein>
<feature type="transmembrane region" description="Helical" evidence="8">
    <location>
        <begin position="312"/>
        <end position="338"/>
    </location>
</feature>